<evidence type="ECO:0000313" key="2">
    <source>
        <dbReference type="EMBL" id="KAL2483979.1"/>
    </source>
</evidence>
<dbReference type="Proteomes" id="UP001604277">
    <property type="component" value="Unassembled WGS sequence"/>
</dbReference>
<accession>A0ABD1R6D9</accession>
<keyword evidence="3" id="KW-1185">Reference proteome</keyword>
<reference evidence="3" key="1">
    <citation type="submission" date="2024-07" db="EMBL/GenBank/DDBJ databases">
        <title>Two chromosome-level genome assemblies of Korean endemic species Abeliophyllum distichum and Forsythia ovata (Oleaceae).</title>
        <authorList>
            <person name="Jang H."/>
        </authorList>
    </citation>
    <scope>NUCLEOTIDE SEQUENCE [LARGE SCALE GENOMIC DNA]</scope>
</reference>
<keyword evidence="1" id="KW-0812">Transmembrane</keyword>
<protein>
    <submittedName>
        <fullName evidence="2">Uncharacterized protein</fullName>
    </submittedName>
</protein>
<dbReference type="EMBL" id="JBFOLJ010000013">
    <property type="protein sequence ID" value="KAL2483979.1"/>
    <property type="molecule type" value="Genomic_DNA"/>
</dbReference>
<comment type="caution">
    <text evidence="2">The sequence shown here is derived from an EMBL/GenBank/DDBJ whole genome shotgun (WGS) entry which is preliminary data.</text>
</comment>
<organism evidence="2 3">
    <name type="scientific">Forsythia ovata</name>
    <dbReference type="NCBI Taxonomy" id="205694"/>
    <lineage>
        <taxon>Eukaryota</taxon>
        <taxon>Viridiplantae</taxon>
        <taxon>Streptophyta</taxon>
        <taxon>Embryophyta</taxon>
        <taxon>Tracheophyta</taxon>
        <taxon>Spermatophyta</taxon>
        <taxon>Magnoliopsida</taxon>
        <taxon>eudicotyledons</taxon>
        <taxon>Gunneridae</taxon>
        <taxon>Pentapetalae</taxon>
        <taxon>asterids</taxon>
        <taxon>lamiids</taxon>
        <taxon>Lamiales</taxon>
        <taxon>Oleaceae</taxon>
        <taxon>Forsythieae</taxon>
        <taxon>Forsythia</taxon>
    </lineage>
</organism>
<gene>
    <name evidence="2" type="ORF">Fot_45423</name>
</gene>
<keyword evidence="1" id="KW-1133">Transmembrane helix</keyword>
<name>A0ABD1R6D9_9LAMI</name>
<evidence type="ECO:0000313" key="3">
    <source>
        <dbReference type="Proteomes" id="UP001604277"/>
    </source>
</evidence>
<evidence type="ECO:0000256" key="1">
    <source>
        <dbReference type="SAM" id="Phobius"/>
    </source>
</evidence>
<dbReference type="AlphaFoldDB" id="A0ABD1R6D9"/>
<proteinExistence type="predicted"/>
<keyword evidence="1" id="KW-0472">Membrane</keyword>
<feature type="transmembrane region" description="Helical" evidence="1">
    <location>
        <begin position="43"/>
        <end position="61"/>
    </location>
</feature>
<sequence>MPVNFIPYFILDSVYQINNHLYIPLSVYVAFSSMITTNSQDSFGPRAVLCLLLVLLGFHYLNQWTRYKQAPNLGSSLHLLLNTTIFIGFIDLLREKHAVLIFRVMRQDIEFHGSNLILFQVLDRGHFGG</sequence>
<feature type="transmembrane region" description="Helical" evidence="1">
    <location>
        <begin position="73"/>
        <end position="93"/>
    </location>
</feature>